<feature type="compositionally biased region" description="Polar residues" evidence="1">
    <location>
        <begin position="79"/>
        <end position="96"/>
    </location>
</feature>
<evidence type="ECO:0000313" key="3">
    <source>
        <dbReference type="Proteomes" id="UP000479000"/>
    </source>
</evidence>
<feature type="non-terminal residue" evidence="2">
    <location>
        <position position="296"/>
    </location>
</feature>
<name>A0A6H5GHM8_9HEMI</name>
<sequence>MVPGPGRCRTSSPQSSWRALPTPLSRCGGSPGGGAEVVESSMTTPAPFLALTCRRGSTACTAPGPRGPGRRAKDPRRINGTSGWRLKSNQPGTPSRGSRAPRQCGHRAAASGRGPRRPNCLRTVAGARRLGRRPAPSSGPRRPSHRQAVTNPRRSGRRAATAGAVPRRPNRRRSTARSRERLLGRNTSARTPPRPREPTCGSSCRRGGGTRGSPDPGAVWREGRVLGGLTPLGRLLSLHLHPAPPIRAPPARGCATASPLLDGDPPEQVSDRAPRSCEAISRRIIHRKGHHRCVIE</sequence>
<reference evidence="2 3" key="1">
    <citation type="submission" date="2020-02" db="EMBL/GenBank/DDBJ databases">
        <authorList>
            <person name="Ferguson B K."/>
        </authorList>
    </citation>
    <scope>NUCLEOTIDE SEQUENCE [LARGE SCALE GENOMIC DNA]</scope>
</reference>
<feature type="region of interest" description="Disordered" evidence="1">
    <location>
        <begin position="55"/>
        <end position="220"/>
    </location>
</feature>
<evidence type="ECO:0000313" key="2">
    <source>
        <dbReference type="EMBL" id="CAB0002532.1"/>
    </source>
</evidence>
<proteinExistence type="predicted"/>
<dbReference type="Proteomes" id="UP000479000">
    <property type="component" value="Unassembled WGS sequence"/>
</dbReference>
<feature type="compositionally biased region" description="Low complexity" evidence="1">
    <location>
        <begin position="125"/>
        <end position="141"/>
    </location>
</feature>
<accession>A0A6H5GHM8</accession>
<protein>
    <submittedName>
        <fullName evidence="2">Uncharacterized protein</fullName>
    </submittedName>
</protein>
<dbReference type="EMBL" id="CADCXU010012577">
    <property type="protein sequence ID" value="CAB0002532.1"/>
    <property type="molecule type" value="Genomic_DNA"/>
</dbReference>
<dbReference type="AlphaFoldDB" id="A0A6H5GHM8"/>
<keyword evidence="3" id="KW-1185">Reference proteome</keyword>
<feature type="region of interest" description="Disordered" evidence="1">
    <location>
        <begin position="245"/>
        <end position="274"/>
    </location>
</feature>
<evidence type="ECO:0000256" key="1">
    <source>
        <dbReference type="SAM" id="MobiDB-lite"/>
    </source>
</evidence>
<gene>
    <name evidence="2" type="ORF">NTEN_LOCUS8319</name>
</gene>
<feature type="region of interest" description="Disordered" evidence="1">
    <location>
        <begin position="1"/>
        <end position="41"/>
    </location>
</feature>
<organism evidence="2 3">
    <name type="scientific">Nesidiocoris tenuis</name>
    <dbReference type="NCBI Taxonomy" id="355587"/>
    <lineage>
        <taxon>Eukaryota</taxon>
        <taxon>Metazoa</taxon>
        <taxon>Ecdysozoa</taxon>
        <taxon>Arthropoda</taxon>
        <taxon>Hexapoda</taxon>
        <taxon>Insecta</taxon>
        <taxon>Pterygota</taxon>
        <taxon>Neoptera</taxon>
        <taxon>Paraneoptera</taxon>
        <taxon>Hemiptera</taxon>
        <taxon>Heteroptera</taxon>
        <taxon>Panheteroptera</taxon>
        <taxon>Cimicomorpha</taxon>
        <taxon>Miridae</taxon>
        <taxon>Dicyphina</taxon>
        <taxon>Nesidiocoris</taxon>
    </lineage>
</organism>